<feature type="compositionally biased region" description="Low complexity" evidence="5">
    <location>
        <begin position="697"/>
        <end position="711"/>
    </location>
</feature>
<feature type="region of interest" description="Disordered" evidence="5">
    <location>
        <begin position="1735"/>
        <end position="1761"/>
    </location>
</feature>
<feature type="compositionally biased region" description="Polar residues" evidence="5">
    <location>
        <begin position="1665"/>
        <end position="1677"/>
    </location>
</feature>
<gene>
    <name evidence="6" type="ORF">CK820_G0020374</name>
</gene>
<evidence type="ECO:0000256" key="1">
    <source>
        <dbReference type="ARBA" id="ARBA00004308"/>
    </source>
</evidence>
<evidence type="ECO:0000256" key="5">
    <source>
        <dbReference type="SAM" id="MobiDB-lite"/>
    </source>
</evidence>
<keyword evidence="2" id="KW-0597">Phosphoprotein</keyword>
<feature type="compositionally biased region" description="Basic and acidic residues" evidence="5">
    <location>
        <begin position="735"/>
        <end position="754"/>
    </location>
</feature>
<evidence type="ECO:0000256" key="3">
    <source>
        <dbReference type="ARBA" id="ARBA00022737"/>
    </source>
</evidence>
<feature type="region of interest" description="Disordered" evidence="5">
    <location>
        <begin position="1"/>
        <end position="24"/>
    </location>
</feature>
<dbReference type="Proteomes" id="UP000236370">
    <property type="component" value="Unassembled WGS sequence"/>
</dbReference>
<proteinExistence type="predicted"/>
<dbReference type="Gene3D" id="1.20.58.60">
    <property type="match status" value="1"/>
</dbReference>
<feature type="region of interest" description="Disordered" evidence="5">
    <location>
        <begin position="324"/>
        <end position="368"/>
    </location>
</feature>
<evidence type="ECO:0000313" key="7">
    <source>
        <dbReference type="Proteomes" id="UP000236370"/>
    </source>
</evidence>
<feature type="region of interest" description="Disordered" evidence="5">
    <location>
        <begin position="1798"/>
        <end position="1818"/>
    </location>
</feature>
<comment type="caution">
    <text evidence="6">The sequence shown here is derived from an EMBL/GenBank/DDBJ whole genome shotgun (WGS) entry which is preliminary data.</text>
</comment>
<feature type="region of interest" description="Disordered" evidence="5">
    <location>
        <begin position="2033"/>
        <end position="2134"/>
    </location>
</feature>
<dbReference type="EMBL" id="NBAG03000256">
    <property type="protein sequence ID" value="PNI59081.1"/>
    <property type="molecule type" value="Genomic_DNA"/>
</dbReference>
<protein>
    <submittedName>
        <fullName evidence="6">AKAP6 isoform 7</fullName>
    </submittedName>
</protein>
<feature type="region of interest" description="Disordered" evidence="5">
    <location>
        <begin position="493"/>
        <end position="614"/>
    </location>
</feature>
<reference evidence="6 7" key="1">
    <citation type="submission" date="2017-12" db="EMBL/GenBank/DDBJ databases">
        <title>High-resolution comparative analysis of great ape genomes.</title>
        <authorList>
            <person name="Pollen A."/>
            <person name="Hastie A."/>
            <person name="Hormozdiari F."/>
            <person name="Dougherty M."/>
            <person name="Liu R."/>
            <person name="Chaisson M."/>
            <person name="Hoppe E."/>
            <person name="Hill C."/>
            <person name="Pang A."/>
            <person name="Hillier L."/>
            <person name="Baker C."/>
            <person name="Armstrong J."/>
            <person name="Shendure J."/>
            <person name="Paten B."/>
            <person name="Wilson R."/>
            <person name="Chao H."/>
            <person name="Schneider V."/>
            <person name="Ventura M."/>
            <person name="Kronenberg Z."/>
            <person name="Murali S."/>
            <person name="Gordon D."/>
            <person name="Cantsilieris S."/>
            <person name="Munson K."/>
            <person name="Nelson B."/>
            <person name="Raja A."/>
            <person name="Underwood J."/>
            <person name="Diekhans M."/>
            <person name="Fiddes I."/>
            <person name="Haussler D."/>
            <person name="Eichler E."/>
        </authorList>
    </citation>
    <scope>NUCLEOTIDE SEQUENCE [LARGE SCALE GENOMIC DNA]</scope>
    <source>
        <strain evidence="6">Yerkes chimp pedigree #C0471</strain>
    </source>
</reference>
<sequence length="2154" mass="237429">MLTMSVTLSPLRSQDLDPMATDASPMAINMTPTVEQGEGEEAMKDMDSDQQYEKPPPLHTGADWKIVLHLPEIETWLRMTSERVRDLTYSVQQDSDSKHVDVHLVQLKDICEDISDHVEQIHALLETEFSLKLLSYSVNVIVDIHAVQLLWHQLRVSVLVLRERILQGLQDANGNYTRQTDILQAFSEETKEGRLDSLTEVDDSGQLTIKCSQNYLSLDCGITAFELSDYSPSEDLLSGLGDMTSSQVKTKPFDSWSYSEMEKEFPELIRSVGLLTVAADSISTNGSEAVTEEVSQVSLSVDDKGGCEEDNASAVEEQPGLTLGVSSSSGEALTNAVQPSSETVQQESSSSSHLDAKNQQPVPCENATPKRTIRDCFNYNEDSPTQPTLPKRGLFLKEETFKNDLKGNGGKRQMVDLKPEMSRSTPSLVDPPDRSKLCLVLQSSYPNSPSAASQSYECLHKVGNGNLENTVKFHIKEISSSLGRLNDCYKEKSRLKKPHKTSEEVPPCRTPKRGTGSGKQAKNTKSSAVPNGELSCTSKAIEGPQTNSASTSSLEPCNQRSWNAKLQLQPETSSSPAFTQSSESSVGSDNIMSPVPLLSKHKSKKGQASSPSHVTRNGEVVEAWYGSDEYLALPSHLKQTEVLALKLENLTKLLPQKPRGETIQNIDDWELSEMNSDSEIYPTYHVKKKHTRLGRVSPSSSSDIASSLGESIESGPLSDILSDEESSMPLAGMKKYADEKSERASSSEKNESHSATKSALIQKLMQDIQHQDNYEAVWEKIESFKLNVDSHCALKEAVEEEGHQLLELIASHKAGLKDMLRMIASQWKELQRQIKRQHSWILRALDTIKAEILATDVSVEDEEGTGSPKAEVQLCYLEAQRDAVEQMSLKLYSEQYTSSSKRKEEFADMSKVHSVGSNGLLDFDSEYQELWDWLIDMESLVMDSHDLMMSEEQQQHLYKSLCREIKQRRRGVASILRLCQHLLDDRETCNLNADHQPMQLIIVNLERRWEAIVMQAVQWQTRLQKKMGKESETLNVIDPGLMDLNGMSEDALEWDEMDISNKLISLNEESNDLDQELQPVIPSLKLGETSNEDPGYDEEADNHGGSQYASNITAPSSPHIYQVYSLHNVELYEDNHMPFLKNNPKVTGMTQPNVLTKSLSKDSSFSSTKSLPDLLGGSNLVKPCACHGGDMSQNSGSESGIVSEGDTETTTNSEMCLLNAVDGSPSNLETEHLDPQMGDAVNVLKQKFKDEGESIKLPNSSQSSISPVGCVNGKVGDLNSITKHTPDCLGEELQGKHDVFTFYDYSYLQGSKLKLPMIMKQSQSEKVHVEDPLLRGFYFDKKSCKSKHQTTELQPDVPPHERILASASHEMDRISYKSGNIEKTFTGMQNAKQLSLLSHSSSIESLSPGGDLFGLGILKNGSDSLQRSTSLESWLTSYKSNEDLFSCHSSGDISVSSGSVGELSKRTLDLLNRLENIQSPSEQKIKRSVSDITLQSSSQKMSFTGQMSLDIASSINEDSAASLTELSSSDELSLCSEDIVLHKNKIPESNASFRKRLTRSVADESDVNVSMIVNVSCTSACTDDEDDSDLLSSSTLTLTEEELCIKDEDDDSSIATDDEIYEDCNLMSGLDYIKNELQTWIRPKLSLTRDKKRCNVSGEMKGSKDVSSSEMTNPSDTLNIETLLNGSVKRVSENNGNGKNSSHTHELGTKGENKKTIFKVNKDPYVADMENGNIEGIPERQKGKPNGTSKVSENLGSNGKEISESEHCKCKALMDSLDDSNTAGKEFVSQDVRHLPKKCPNHHHFENQSTASTPTEKSFSELALETRFNNRQDSDALKSSDDAPSMAGKSAGCCLALEQNGTEENASISHISCCNCEPDVFHQKDAEDCSVHNFVKEIIDMASTALKSKSQPENEVAAPTSLTQIKEKVLEHSHRPIQLRKGDFYSYLSLSSHDSDCGEVTNYIEEKSSTPLPLDTTDSGLDDKEDIECFFEACVEGDSDGEEPCFSSAPPNESAVPSEAAMPLQATACSSEFSDSSLSADDADTVALSSPSSQERAEVGKEVNGLPQTSNGCADNLEFTLSKLDSEKESSGKPGESGMPEEHNAALAKSKVQDLSLKANQPTDKAALHPSPKTLTCEENLLNLHEERHRNMHR</sequence>
<keyword evidence="3" id="KW-0677">Repeat</keyword>
<feature type="compositionally biased region" description="Polar residues" evidence="5">
    <location>
        <begin position="324"/>
        <end position="339"/>
    </location>
</feature>
<feature type="compositionally biased region" description="Low complexity" evidence="5">
    <location>
        <begin position="340"/>
        <end position="352"/>
    </location>
</feature>
<evidence type="ECO:0000256" key="2">
    <source>
        <dbReference type="ARBA" id="ARBA00022553"/>
    </source>
</evidence>
<dbReference type="PANTHER" id="PTHR14514:SF2">
    <property type="entry name" value="A-KINASE ANCHOR PROTEIN 6"/>
    <property type="match status" value="1"/>
</dbReference>
<feature type="compositionally biased region" description="Polar residues" evidence="5">
    <location>
        <begin position="1"/>
        <end position="12"/>
    </location>
</feature>
<evidence type="ECO:0000313" key="6">
    <source>
        <dbReference type="EMBL" id="PNI59081.1"/>
    </source>
</evidence>
<keyword evidence="4" id="KW-0472">Membrane</keyword>
<accession>A0A2J8MHU6</accession>
<feature type="compositionally biased region" description="Polar residues" evidence="5">
    <location>
        <begin position="1807"/>
        <end position="1817"/>
    </location>
</feature>
<feature type="region of interest" description="Disordered" evidence="5">
    <location>
        <begin position="1656"/>
        <end position="1677"/>
    </location>
</feature>
<dbReference type="PANTHER" id="PTHR14514">
    <property type="entry name" value="PKA ANCHORING PROTEIN"/>
    <property type="match status" value="1"/>
</dbReference>
<feature type="region of interest" description="Disordered" evidence="5">
    <location>
        <begin position="689"/>
        <end position="757"/>
    </location>
</feature>
<feature type="compositionally biased region" description="Polar residues" evidence="5">
    <location>
        <begin position="1746"/>
        <end position="1757"/>
    </location>
</feature>
<feature type="region of interest" description="Disordered" evidence="5">
    <location>
        <begin position="1085"/>
        <end position="1107"/>
    </location>
</feature>
<feature type="compositionally biased region" description="Low complexity" evidence="5">
    <location>
        <begin position="2033"/>
        <end position="2050"/>
    </location>
</feature>
<feature type="compositionally biased region" description="Acidic residues" evidence="5">
    <location>
        <begin position="1090"/>
        <end position="1100"/>
    </location>
</feature>
<name>A0A2J8MHU6_PANTR</name>
<evidence type="ECO:0000256" key="4">
    <source>
        <dbReference type="ARBA" id="ARBA00023136"/>
    </source>
</evidence>
<feature type="compositionally biased region" description="Polar residues" evidence="5">
    <location>
        <begin position="518"/>
        <end position="591"/>
    </location>
</feature>
<comment type="subcellular location">
    <subcellularLocation>
        <location evidence="1">Endomembrane system</location>
    </subcellularLocation>
</comment>
<dbReference type="SUPFAM" id="SSF46966">
    <property type="entry name" value="Spectrin repeat"/>
    <property type="match status" value="1"/>
</dbReference>
<organism evidence="6 7">
    <name type="scientific">Pan troglodytes</name>
    <name type="common">Chimpanzee</name>
    <dbReference type="NCBI Taxonomy" id="9598"/>
    <lineage>
        <taxon>Eukaryota</taxon>
        <taxon>Metazoa</taxon>
        <taxon>Chordata</taxon>
        <taxon>Craniata</taxon>
        <taxon>Vertebrata</taxon>
        <taxon>Euteleostomi</taxon>
        <taxon>Mammalia</taxon>
        <taxon>Eutheria</taxon>
        <taxon>Euarchontoglires</taxon>
        <taxon>Primates</taxon>
        <taxon>Haplorrhini</taxon>
        <taxon>Catarrhini</taxon>
        <taxon>Hominidae</taxon>
        <taxon>Pan</taxon>
    </lineage>
</organism>